<dbReference type="EMBL" id="JAMZIH010005288">
    <property type="protein sequence ID" value="KAJ1675471.1"/>
    <property type="molecule type" value="Genomic_DNA"/>
</dbReference>
<accession>A0ACC1HGK0</accession>
<gene>
    <name evidence="1" type="ORF">EV182_001195</name>
</gene>
<comment type="caution">
    <text evidence="1">The sequence shown here is derived from an EMBL/GenBank/DDBJ whole genome shotgun (WGS) entry which is preliminary data.</text>
</comment>
<organism evidence="1 2">
    <name type="scientific">Spiromyces aspiralis</name>
    <dbReference type="NCBI Taxonomy" id="68401"/>
    <lineage>
        <taxon>Eukaryota</taxon>
        <taxon>Fungi</taxon>
        <taxon>Fungi incertae sedis</taxon>
        <taxon>Zoopagomycota</taxon>
        <taxon>Kickxellomycotina</taxon>
        <taxon>Kickxellomycetes</taxon>
        <taxon>Kickxellales</taxon>
        <taxon>Kickxellaceae</taxon>
        <taxon>Spiromyces</taxon>
    </lineage>
</organism>
<name>A0ACC1HGK0_9FUNG</name>
<feature type="non-terminal residue" evidence="1">
    <location>
        <position position="183"/>
    </location>
</feature>
<evidence type="ECO:0000313" key="1">
    <source>
        <dbReference type="EMBL" id="KAJ1675471.1"/>
    </source>
</evidence>
<evidence type="ECO:0000313" key="2">
    <source>
        <dbReference type="Proteomes" id="UP001145114"/>
    </source>
</evidence>
<keyword evidence="2" id="KW-1185">Reference proteome</keyword>
<reference evidence="1" key="1">
    <citation type="submission" date="2022-06" db="EMBL/GenBank/DDBJ databases">
        <title>Phylogenomic reconstructions and comparative analyses of Kickxellomycotina fungi.</title>
        <authorList>
            <person name="Reynolds N.K."/>
            <person name="Stajich J.E."/>
            <person name="Barry K."/>
            <person name="Grigoriev I.V."/>
            <person name="Crous P."/>
            <person name="Smith M.E."/>
        </authorList>
    </citation>
    <scope>NUCLEOTIDE SEQUENCE</scope>
    <source>
        <strain evidence="1">RSA 2271</strain>
    </source>
</reference>
<protein>
    <submittedName>
        <fullName evidence="1">Uncharacterized protein</fullName>
    </submittedName>
</protein>
<dbReference type="Proteomes" id="UP001145114">
    <property type="component" value="Unassembled WGS sequence"/>
</dbReference>
<sequence length="183" mass="20031">MSVPASCCNTPPVRADYTPKGETIKINDRDCYVVGDKSAKRAIIYIYDIFGFHSNAYQGCDILSAKGFRVFMPDIFKGKPCVESDLGDISRLMGILAERADWDTILLPTINGVKAYLEGEGITKVGLIGFCWGAKMAFRATAESPFFAAVAAVHPSFAAREDFEKSQAPLCLMPSRDDGELKE</sequence>
<proteinExistence type="predicted"/>